<evidence type="ECO:0000313" key="2">
    <source>
        <dbReference type="EMBL" id="CAI9778556.1"/>
    </source>
</evidence>
<dbReference type="PANTHER" id="PTHR33592">
    <property type="entry name" value="TRANSMEMBRANE PROTEIN"/>
    <property type="match status" value="1"/>
</dbReference>
<dbReference type="Proteomes" id="UP000834106">
    <property type="component" value="Chromosome 16"/>
</dbReference>
<dbReference type="AlphaFoldDB" id="A0AAD2E8D9"/>
<keyword evidence="3" id="KW-1185">Reference proteome</keyword>
<accession>A0AAD2E8D9</accession>
<dbReference type="PANTHER" id="PTHR33592:SF3">
    <property type="entry name" value="TRANSMEMBRANE PROTEIN"/>
    <property type="match status" value="1"/>
</dbReference>
<gene>
    <name evidence="2" type="ORF">FPE_LOCUS25986</name>
</gene>
<organism evidence="2 3">
    <name type="scientific">Fraxinus pennsylvanica</name>
    <dbReference type="NCBI Taxonomy" id="56036"/>
    <lineage>
        <taxon>Eukaryota</taxon>
        <taxon>Viridiplantae</taxon>
        <taxon>Streptophyta</taxon>
        <taxon>Embryophyta</taxon>
        <taxon>Tracheophyta</taxon>
        <taxon>Spermatophyta</taxon>
        <taxon>Magnoliopsida</taxon>
        <taxon>eudicotyledons</taxon>
        <taxon>Gunneridae</taxon>
        <taxon>Pentapetalae</taxon>
        <taxon>asterids</taxon>
        <taxon>lamiids</taxon>
        <taxon>Lamiales</taxon>
        <taxon>Oleaceae</taxon>
        <taxon>Oleeae</taxon>
        <taxon>Fraxinus</taxon>
    </lineage>
</organism>
<proteinExistence type="predicted"/>
<feature type="chain" id="PRO_5041963947" evidence="1">
    <location>
        <begin position="23"/>
        <end position="109"/>
    </location>
</feature>
<name>A0AAD2E8D9_9LAMI</name>
<evidence type="ECO:0000313" key="3">
    <source>
        <dbReference type="Proteomes" id="UP000834106"/>
    </source>
</evidence>
<sequence length="109" mass="11655">MSSVIFAVIAVAFLLSIRSYEGARILDEEEWIRRGHLLLPSLPGNTVRPPSPNGCTYIPGGGGSPCPNTIGEKNFVGRVVAAPPPPPPRVNTDAYPREMIQFGVATDGR</sequence>
<evidence type="ECO:0000256" key="1">
    <source>
        <dbReference type="SAM" id="SignalP"/>
    </source>
</evidence>
<protein>
    <submittedName>
        <fullName evidence="2">Uncharacterized protein</fullName>
    </submittedName>
</protein>
<keyword evidence="1" id="KW-0732">Signal</keyword>
<dbReference type="EMBL" id="OU503051">
    <property type="protein sequence ID" value="CAI9778556.1"/>
    <property type="molecule type" value="Genomic_DNA"/>
</dbReference>
<reference evidence="2" key="1">
    <citation type="submission" date="2023-05" db="EMBL/GenBank/DDBJ databases">
        <authorList>
            <person name="Huff M."/>
        </authorList>
    </citation>
    <scope>NUCLEOTIDE SEQUENCE</scope>
</reference>
<feature type="signal peptide" evidence="1">
    <location>
        <begin position="1"/>
        <end position="22"/>
    </location>
</feature>